<evidence type="ECO:0000313" key="13">
    <source>
        <dbReference type="Proteomes" id="UP000317496"/>
    </source>
</evidence>
<keyword evidence="4 11" id="KW-0808">Transferase</keyword>
<comment type="similarity">
    <text evidence="11">Belongs to the SEDS family. MrdB/RodA subfamily.</text>
</comment>
<dbReference type="AlphaFoldDB" id="A0A516GWU6"/>
<keyword evidence="7 11" id="KW-0573">Peptidoglycan synthesis</keyword>
<proteinExistence type="inferred from homology"/>
<dbReference type="GO" id="GO:0005886">
    <property type="term" value="C:plasma membrane"/>
    <property type="evidence" value="ECO:0007669"/>
    <property type="project" value="UniProtKB-SubCell"/>
</dbReference>
<evidence type="ECO:0000256" key="6">
    <source>
        <dbReference type="ARBA" id="ARBA00022960"/>
    </source>
</evidence>
<comment type="pathway">
    <text evidence="11">Cell wall biogenesis; peptidoglycan biosynthesis.</text>
</comment>
<dbReference type="InterPro" id="IPR011923">
    <property type="entry name" value="RodA/MrdB"/>
</dbReference>
<dbReference type="HAMAP" id="MF_02079">
    <property type="entry name" value="PGT_RodA"/>
    <property type="match status" value="1"/>
</dbReference>
<evidence type="ECO:0000256" key="4">
    <source>
        <dbReference type="ARBA" id="ARBA00022679"/>
    </source>
</evidence>
<comment type="catalytic activity">
    <reaction evidence="11">
        <text>[GlcNAc-(1-&gt;4)-Mur2Ac(oyl-L-Ala-gamma-D-Glu-L-Lys-D-Ala-D-Ala)](n)-di-trans,octa-cis-undecaprenyl diphosphate + beta-D-GlcNAc-(1-&gt;4)-Mur2Ac(oyl-L-Ala-gamma-D-Glu-L-Lys-D-Ala-D-Ala)-di-trans,octa-cis-undecaprenyl diphosphate = [GlcNAc-(1-&gt;4)-Mur2Ac(oyl-L-Ala-gamma-D-Glu-L-Lys-D-Ala-D-Ala)](n+1)-di-trans,octa-cis-undecaprenyl diphosphate + di-trans,octa-cis-undecaprenyl diphosphate + H(+)</text>
        <dbReference type="Rhea" id="RHEA:23708"/>
        <dbReference type="Rhea" id="RHEA-COMP:9602"/>
        <dbReference type="Rhea" id="RHEA-COMP:9603"/>
        <dbReference type="ChEBI" id="CHEBI:15378"/>
        <dbReference type="ChEBI" id="CHEBI:58405"/>
        <dbReference type="ChEBI" id="CHEBI:60033"/>
        <dbReference type="ChEBI" id="CHEBI:78435"/>
        <dbReference type="EC" id="2.4.99.28"/>
    </reaction>
</comment>
<reference evidence="12 13" key="1">
    <citation type="submission" date="2019-07" db="EMBL/GenBank/DDBJ databases">
        <title>Genome sequencing for Ferrovibrio sp. K5.</title>
        <authorList>
            <person name="Park S.-J."/>
        </authorList>
    </citation>
    <scope>NUCLEOTIDE SEQUENCE [LARGE SCALE GENOMIC DNA]</scope>
    <source>
        <strain evidence="12 13">K5</strain>
    </source>
</reference>
<feature type="transmembrane region" description="Helical" evidence="11">
    <location>
        <begin position="343"/>
        <end position="366"/>
    </location>
</feature>
<feature type="transmembrane region" description="Helical" evidence="11">
    <location>
        <begin position="310"/>
        <end position="337"/>
    </location>
</feature>
<organism evidence="12 13">
    <name type="scientific">Ferrovibrio terrae</name>
    <dbReference type="NCBI Taxonomy" id="2594003"/>
    <lineage>
        <taxon>Bacteria</taxon>
        <taxon>Pseudomonadati</taxon>
        <taxon>Pseudomonadota</taxon>
        <taxon>Alphaproteobacteria</taxon>
        <taxon>Rhodospirillales</taxon>
        <taxon>Rhodospirillaceae</taxon>
        <taxon>Ferrovibrio</taxon>
    </lineage>
</organism>
<dbReference type="GO" id="GO:0032153">
    <property type="term" value="C:cell division site"/>
    <property type="evidence" value="ECO:0007669"/>
    <property type="project" value="TreeGrafter"/>
</dbReference>
<dbReference type="PROSITE" id="PS00428">
    <property type="entry name" value="FTSW_RODA_SPOVE"/>
    <property type="match status" value="1"/>
</dbReference>
<dbReference type="Pfam" id="PF01098">
    <property type="entry name" value="FTSW_RODA_SPOVE"/>
    <property type="match status" value="1"/>
</dbReference>
<evidence type="ECO:0000256" key="5">
    <source>
        <dbReference type="ARBA" id="ARBA00022692"/>
    </source>
</evidence>
<comment type="subcellular location">
    <subcellularLocation>
        <location evidence="11">Cell inner membrane</location>
        <topology evidence="11">Multi-pass membrane protein</topology>
    </subcellularLocation>
    <subcellularLocation>
        <location evidence="1">Membrane</location>
        <topology evidence="1">Multi-pass membrane protein</topology>
    </subcellularLocation>
</comment>
<keyword evidence="8 11" id="KW-1133">Transmembrane helix</keyword>
<dbReference type="NCBIfam" id="TIGR02210">
    <property type="entry name" value="rodA_shape"/>
    <property type="match status" value="1"/>
</dbReference>
<feature type="transmembrane region" description="Helical" evidence="11">
    <location>
        <begin position="167"/>
        <end position="183"/>
    </location>
</feature>
<keyword evidence="9 11" id="KW-0472">Membrane</keyword>
<dbReference type="GO" id="GO:0008360">
    <property type="term" value="P:regulation of cell shape"/>
    <property type="evidence" value="ECO:0007669"/>
    <property type="project" value="UniProtKB-KW"/>
</dbReference>
<feature type="transmembrane region" description="Helical" evidence="11">
    <location>
        <begin position="278"/>
        <end position="298"/>
    </location>
</feature>
<evidence type="ECO:0000256" key="3">
    <source>
        <dbReference type="ARBA" id="ARBA00022676"/>
    </source>
</evidence>
<evidence type="ECO:0000256" key="1">
    <source>
        <dbReference type="ARBA" id="ARBA00004141"/>
    </source>
</evidence>
<feature type="transmembrane region" description="Helical" evidence="11">
    <location>
        <begin position="143"/>
        <end position="161"/>
    </location>
</feature>
<protein>
    <recommendedName>
        <fullName evidence="11">Peptidoglycan glycosyltransferase MrdB</fullName>
        <shortName evidence="11">PGT</shortName>
        <ecNumber evidence="11">2.4.99.28</ecNumber>
    </recommendedName>
    <alternativeName>
        <fullName evidence="11">Cell elongation protein RodA</fullName>
    </alternativeName>
    <alternativeName>
        <fullName evidence="11">Cell wall polymerase</fullName>
    </alternativeName>
    <alternativeName>
        <fullName evidence="11">Peptidoglycan polymerase</fullName>
        <shortName evidence="11">PG polymerase</shortName>
    </alternativeName>
</protein>
<keyword evidence="6 11" id="KW-0133">Cell shape</keyword>
<dbReference type="OrthoDB" id="9768187at2"/>
<keyword evidence="3 11" id="KW-0328">Glycosyltransferase</keyword>
<dbReference type="RefSeq" id="WP_144066916.1">
    <property type="nucleotide sequence ID" value="NZ_CP041636.1"/>
</dbReference>
<keyword evidence="2 11" id="KW-1003">Cell membrane</keyword>
<feature type="transmembrane region" description="Helical" evidence="11">
    <location>
        <begin position="190"/>
        <end position="208"/>
    </location>
</feature>
<evidence type="ECO:0000256" key="2">
    <source>
        <dbReference type="ARBA" id="ARBA00022475"/>
    </source>
</evidence>
<dbReference type="GO" id="GO:0015648">
    <property type="term" value="F:lipid-linked peptidoglycan transporter activity"/>
    <property type="evidence" value="ECO:0007669"/>
    <property type="project" value="TreeGrafter"/>
</dbReference>
<feature type="transmembrane region" description="Helical" evidence="11">
    <location>
        <begin position="21"/>
        <end position="42"/>
    </location>
</feature>
<keyword evidence="11" id="KW-0997">Cell inner membrane</keyword>
<dbReference type="GO" id="GO:0009252">
    <property type="term" value="P:peptidoglycan biosynthetic process"/>
    <property type="evidence" value="ECO:0007669"/>
    <property type="project" value="UniProtKB-UniRule"/>
</dbReference>
<dbReference type="PANTHER" id="PTHR30474:SF1">
    <property type="entry name" value="PEPTIDOGLYCAN GLYCOSYLTRANSFERASE MRDB"/>
    <property type="match status" value="1"/>
</dbReference>
<dbReference type="InterPro" id="IPR018365">
    <property type="entry name" value="Cell_cycle_FtsW-rel_CS"/>
</dbReference>
<dbReference type="GO" id="GO:0071555">
    <property type="term" value="P:cell wall organization"/>
    <property type="evidence" value="ECO:0007669"/>
    <property type="project" value="UniProtKB-KW"/>
</dbReference>
<evidence type="ECO:0000256" key="8">
    <source>
        <dbReference type="ARBA" id="ARBA00022989"/>
    </source>
</evidence>
<evidence type="ECO:0000256" key="11">
    <source>
        <dbReference type="HAMAP-Rule" id="MF_02079"/>
    </source>
</evidence>
<dbReference type="UniPathway" id="UPA00219"/>
<keyword evidence="5 11" id="KW-0812">Transmembrane</keyword>
<dbReference type="GO" id="GO:0008955">
    <property type="term" value="F:peptidoglycan glycosyltransferase activity"/>
    <property type="evidence" value="ECO:0007669"/>
    <property type="project" value="UniProtKB-UniRule"/>
</dbReference>
<feature type="transmembrane region" description="Helical" evidence="11">
    <location>
        <begin position="119"/>
        <end position="136"/>
    </location>
</feature>
<dbReference type="EMBL" id="CP041636">
    <property type="protein sequence ID" value="QDO95935.1"/>
    <property type="molecule type" value="Genomic_DNA"/>
</dbReference>
<evidence type="ECO:0000313" key="12">
    <source>
        <dbReference type="EMBL" id="QDO95935.1"/>
    </source>
</evidence>
<accession>A0A516GWU6</accession>
<feature type="transmembrane region" description="Helical" evidence="11">
    <location>
        <begin position="54"/>
        <end position="73"/>
    </location>
</feature>
<sequence length="381" mass="41691">MAYWSNRNDTSLGRKLRDVNWGLVLLITVIASLGFTALYSAAGGDIDPWADRQMARFAIGLVIMVVIAVTDIRVWMRLSYVVYAIGVILLIAVELVGRIGMGAQRWLDLGVVHVQPSEIMKIAMVLTLARYFHGLSYEDTGRIRWLVLPLAIVLVPVALVIKQPDLGTAMLLLASSGAVFFFTGVRAWKFLLVIAGGGAALPIAWNFLHDYQKRRVLTFMNPEQDPLGSGYHILQSKIALGSGGFSGKGFMQGTQSHLSFLPEKQTDFIFTMFAEEHGLIGALVLIALYILLIAYGYAIALRSRSQYGRLLAGGLTTMLFLYVFINIAMVSGLVPVVGVPLPLFSYGGTAMMTLLVGIGLLVNVYVHRDVEIPRHMSGPLS</sequence>
<dbReference type="GO" id="GO:0051301">
    <property type="term" value="P:cell division"/>
    <property type="evidence" value="ECO:0007669"/>
    <property type="project" value="InterPro"/>
</dbReference>
<keyword evidence="13" id="KW-1185">Reference proteome</keyword>
<comment type="function">
    <text evidence="11">Peptidoglycan polymerase that is essential for cell wall elongation.</text>
</comment>
<name>A0A516GWU6_9PROT</name>
<dbReference type="EC" id="2.4.99.28" evidence="11"/>
<keyword evidence="10 11" id="KW-0961">Cell wall biogenesis/degradation</keyword>
<gene>
    <name evidence="11 12" type="primary">rodA</name>
    <name evidence="11" type="synonym">mrdB</name>
    <name evidence="12" type="ORF">FNB15_00970</name>
</gene>
<dbReference type="PANTHER" id="PTHR30474">
    <property type="entry name" value="CELL CYCLE PROTEIN"/>
    <property type="match status" value="1"/>
</dbReference>
<evidence type="ECO:0000256" key="7">
    <source>
        <dbReference type="ARBA" id="ARBA00022984"/>
    </source>
</evidence>
<feature type="transmembrane region" description="Helical" evidence="11">
    <location>
        <begin position="80"/>
        <end position="99"/>
    </location>
</feature>
<dbReference type="KEGG" id="fer:FNB15_00970"/>
<dbReference type="InterPro" id="IPR001182">
    <property type="entry name" value="FtsW/RodA"/>
</dbReference>
<evidence type="ECO:0000256" key="9">
    <source>
        <dbReference type="ARBA" id="ARBA00023136"/>
    </source>
</evidence>
<evidence type="ECO:0000256" key="10">
    <source>
        <dbReference type="ARBA" id="ARBA00023316"/>
    </source>
</evidence>
<dbReference type="Proteomes" id="UP000317496">
    <property type="component" value="Chromosome"/>
</dbReference>